<dbReference type="EMBL" id="CAEZTG010000029">
    <property type="protein sequence ID" value="CAB4559712.1"/>
    <property type="molecule type" value="Genomic_DNA"/>
</dbReference>
<dbReference type="SUPFAM" id="SSF46894">
    <property type="entry name" value="C-terminal effector domain of the bipartite response regulators"/>
    <property type="match status" value="1"/>
</dbReference>
<evidence type="ECO:0000256" key="1">
    <source>
        <dbReference type="ARBA" id="ARBA00023015"/>
    </source>
</evidence>
<evidence type="ECO:0000256" key="2">
    <source>
        <dbReference type="ARBA" id="ARBA00023125"/>
    </source>
</evidence>
<proteinExistence type="predicted"/>
<dbReference type="GO" id="GO:0003677">
    <property type="term" value="F:DNA binding"/>
    <property type="evidence" value="ECO:0007669"/>
    <property type="project" value="UniProtKB-KW"/>
</dbReference>
<dbReference type="PRINTS" id="PR00038">
    <property type="entry name" value="HTHLUXR"/>
</dbReference>
<feature type="domain" description="HTH luxR-type" evidence="4">
    <location>
        <begin position="595"/>
        <end position="660"/>
    </location>
</feature>
<accession>A0A6J6D7C1</accession>
<keyword evidence="3" id="KW-0804">Transcription</keyword>
<dbReference type="Gene3D" id="1.10.10.10">
    <property type="entry name" value="Winged helix-like DNA-binding domain superfamily/Winged helix DNA-binding domain"/>
    <property type="match status" value="1"/>
</dbReference>
<dbReference type="PANTHER" id="PTHR44688:SF16">
    <property type="entry name" value="DNA-BINDING TRANSCRIPTIONAL ACTIVATOR DEVR_DOSR"/>
    <property type="match status" value="1"/>
</dbReference>
<keyword evidence="2" id="KW-0238">DNA-binding</keyword>
<dbReference type="InterPro" id="IPR036388">
    <property type="entry name" value="WH-like_DNA-bd_sf"/>
</dbReference>
<sequence length="665" mass="72987">MGHYARKAMGQALELSGDDAQDAATIRALIGIGVVAGDVTAPEIARYARVHLSTAERALEVAVASGIVNPDGTIDEERAREIVGELPARRVAEVHADAARTLLTAGAGRVAEAVRHARAAGPLIPPEELVTQARKAGFLCLTLNDWASAELLFRLAIDLSPLADQERNTMQLRFLAVALSALGKLTEARDILVRAADEAISKDDWREATSVLVQLAIPVEWSYGSKVAAGLLDRVSRMDLDDETRIVLDSVRAMIDAWVPLEVVGDQQFAWISRASLVQPISERALDAAVNVENETRMVALMGWRETHRSPRYLARRREVSTEALDLAQLLRFGYYQIEAAIALGVDALESGDRPGYDSALTIARWVAEQEGSQWLRWRAFTVLAGASFLDGDFVEAARNRELAYEIGRQFDLPGYVAVNTYLLIEEILSRNDPAEMAAFVVASDEPAVSHPLGRLALAFREVRVGRDQSAERHLRLAMRQLDEETSYLLVACRAATVACLLADSGEMNVTDVLDQLVTVLEPWFRHVAVDSFGLWCEGPVALSLARVHEVLGNHERARVMLQFAEPMAREMHDARAIARAAELRDRFGPDVDVLTSEGFDLTERELLVLQGIVKGKTNPIIAADLVYSLSTVRADTSEIFRKLGVSGRREAARRAVELGIVTPD</sequence>
<evidence type="ECO:0000313" key="5">
    <source>
        <dbReference type="EMBL" id="CAB4559712.1"/>
    </source>
</evidence>
<reference evidence="5" key="1">
    <citation type="submission" date="2020-05" db="EMBL/GenBank/DDBJ databases">
        <authorList>
            <person name="Chiriac C."/>
            <person name="Salcher M."/>
            <person name="Ghai R."/>
            <person name="Kavagutti S V."/>
        </authorList>
    </citation>
    <scope>NUCLEOTIDE SEQUENCE</scope>
</reference>
<dbReference type="PROSITE" id="PS50043">
    <property type="entry name" value="HTH_LUXR_2"/>
    <property type="match status" value="1"/>
</dbReference>
<dbReference type="SMART" id="SM00421">
    <property type="entry name" value="HTH_LUXR"/>
    <property type="match status" value="1"/>
</dbReference>
<dbReference type="InterPro" id="IPR011990">
    <property type="entry name" value="TPR-like_helical_dom_sf"/>
</dbReference>
<organism evidence="5">
    <name type="scientific">freshwater metagenome</name>
    <dbReference type="NCBI Taxonomy" id="449393"/>
    <lineage>
        <taxon>unclassified sequences</taxon>
        <taxon>metagenomes</taxon>
        <taxon>ecological metagenomes</taxon>
    </lineage>
</organism>
<keyword evidence="1" id="KW-0805">Transcription regulation</keyword>
<dbReference type="CDD" id="cd06170">
    <property type="entry name" value="LuxR_C_like"/>
    <property type="match status" value="1"/>
</dbReference>
<dbReference type="InterPro" id="IPR000792">
    <property type="entry name" value="Tscrpt_reg_LuxR_C"/>
</dbReference>
<dbReference type="InterPro" id="IPR016032">
    <property type="entry name" value="Sig_transdc_resp-reg_C-effctor"/>
</dbReference>
<dbReference type="GO" id="GO:0006355">
    <property type="term" value="P:regulation of DNA-templated transcription"/>
    <property type="evidence" value="ECO:0007669"/>
    <property type="project" value="InterPro"/>
</dbReference>
<gene>
    <name evidence="5" type="ORF">UFOPK1603_00467</name>
</gene>
<protein>
    <submittedName>
        <fullName evidence="5">Unannotated protein</fullName>
    </submittedName>
</protein>
<name>A0A6J6D7C1_9ZZZZ</name>
<dbReference type="SUPFAM" id="SSF48452">
    <property type="entry name" value="TPR-like"/>
    <property type="match status" value="1"/>
</dbReference>
<dbReference type="Pfam" id="PF00196">
    <property type="entry name" value="GerE"/>
    <property type="match status" value="1"/>
</dbReference>
<evidence type="ECO:0000259" key="4">
    <source>
        <dbReference type="PROSITE" id="PS50043"/>
    </source>
</evidence>
<dbReference type="AlphaFoldDB" id="A0A6J6D7C1"/>
<dbReference type="PANTHER" id="PTHR44688">
    <property type="entry name" value="DNA-BINDING TRANSCRIPTIONAL ACTIVATOR DEVR_DOSR"/>
    <property type="match status" value="1"/>
</dbReference>
<evidence type="ECO:0000256" key="3">
    <source>
        <dbReference type="ARBA" id="ARBA00023163"/>
    </source>
</evidence>